<name>A2ES97_TRIV3</name>
<dbReference type="Proteomes" id="UP000001542">
    <property type="component" value="Unassembled WGS sequence"/>
</dbReference>
<dbReference type="VEuPathDB" id="TrichDB:TVAGG3_0716370"/>
<dbReference type="RefSeq" id="XP_001316684.1">
    <property type="nucleotide sequence ID" value="XM_001316649.1"/>
</dbReference>
<reference evidence="1" key="2">
    <citation type="journal article" date="2007" name="Science">
        <title>Draft genome sequence of the sexually transmitted pathogen Trichomonas vaginalis.</title>
        <authorList>
            <person name="Carlton J.M."/>
            <person name="Hirt R.P."/>
            <person name="Silva J.C."/>
            <person name="Delcher A.L."/>
            <person name="Schatz M."/>
            <person name="Zhao Q."/>
            <person name="Wortman J.R."/>
            <person name="Bidwell S.L."/>
            <person name="Alsmark U.C.M."/>
            <person name="Besteiro S."/>
            <person name="Sicheritz-Ponten T."/>
            <person name="Noel C.J."/>
            <person name="Dacks J.B."/>
            <person name="Foster P.G."/>
            <person name="Simillion C."/>
            <person name="Van de Peer Y."/>
            <person name="Miranda-Saavedra D."/>
            <person name="Barton G.J."/>
            <person name="Westrop G.D."/>
            <person name="Mueller S."/>
            <person name="Dessi D."/>
            <person name="Fiori P.L."/>
            <person name="Ren Q."/>
            <person name="Paulsen I."/>
            <person name="Zhang H."/>
            <person name="Bastida-Corcuera F.D."/>
            <person name="Simoes-Barbosa A."/>
            <person name="Brown M.T."/>
            <person name="Hayes R.D."/>
            <person name="Mukherjee M."/>
            <person name="Okumura C.Y."/>
            <person name="Schneider R."/>
            <person name="Smith A.J."/>
            <person name="Vanacova S."/>
            <person name="Villalvazo M."/>
            <person name="Haas B.J."/>
            <person name="Pertea M."/>
            <person name="Feldblyum T.V."/>
            <person name="Utterback T.R."/>
            <person name="Shu C.L."/>
            <person name="Osoegawa K."/>
            <person name="de Jong P.J."/>
            <person name="Hrdy I."/>
            <person name="Horvathova L."/>
            <person name="Zubacova Z."/>
            <person name="Dolezal P."/>
            <person name="Malik S.B."/>
            <person name="Logsdon J.M. Jr."/>
            <person name="Henze K."/>
            <person name="Gupta A."/>
            <person name="Wang C.C."/>
            <person name="Dunne R.L."/>
            <person name="Upcroft J.A."/>
            <person name="Upcroft P."/>
            <person name="White O."/>
            <person name="Salzberg S.L."/>
            <person name="Tang P."/>
            <person name="Chiu C.-H."/>
            <person name="Lee Y.-S."/>
            <person name="Embley T.M."/>
            <person name="Coombs G.H."/>
            <person name="Mottram J.C."/>
            <person name="Tachezy J."/>
            <person name="Fraser-Liggett C.M."/>
            <person name="Johnson P.J."/>
        </authorList>
    </citation>
    <scope>NUCLEOTIDE SEQUENCE [LARGE SCALE GENOMIC DNA]</scope>
    <source>
        <strain evidence="1">G3</strain>
    </source>
</reference>
<accession>A2ES97</accession>
<keyword evidence="2" id="KW-1185">Reference proteome</keyword>
<dbReference type="InParanoid" id="A2ES97"/>
<sequence length="70" mass="8270">MLKVYIRPKRPIETVIHLKIENDNKQTWRFSVKFHIEPSLVSKKMTIISTLNKVAKAKVYLDEIIDEDTD</sequence>
<evidence type="ECO:0000313" key="1">
    <source>
        <dbReference type="EMBL" id="EAY04461.1"/>
    </source>
</evidence>
<dbReference type="EMBL" id="DS113474">
    <property type="protein sequence ID" value="EAY04461.1"/>
    <property type="molecule type" value="Genomic_DNA"/>
</dbReference>
<gene>
    <name evidence="1" type="ORF">TVAG_194260</name>
</gene>
<organism evidence="1 2">
    <name type="scientific">Trichomonas vaginalis (strain ATCC PRA-98 / G3)</name>
    <dbReference type="NCBI Taxonomy" id="412133"/>
    <lineage>
        <taxon>Eukaryota</taxon>
        <taxon>Metamonada</taxon>
        <taxon>Parabasalia</taxon>
        <taxon>Trichomonadida</taxon>
        <taxon>Trichomonadidae</taxon>
        <taxon>Trichomonas</taxon>
    </lineage>
</organism>
<protein>
    <submittedName>
        <fullName evidence="1">Uncharacterized protein</fullName>
    </submittedName>
</protein>
<evidence type="ECO:0000313" key="2">
    <source>
        <dbReference type="Proteomes" id="UP000001542"/>
    </source>
</evidence>
<dbReference type="KEGG" id="tva:4762323"/>
<reference evidence="1" key="1">
    <citation type="submission" date="2006-10" db="EMBL/GenBank/DDBJ databases">
        <authorList>
            <person name="Amadeo P."/>
            <person name="Zhao Q."/>
            <person name="Wortman J."/>
            <person name="Fraser-Liggett C."/>
            <person name="Carlton J."/>
        </authorList>
    </citation>
    <scope>NUCLEOTIDE SEQUENCE</scope>
    <source>
        <strain evidence="1">G3</strain>
    </source>
</reference>
<dbReference type="VEuPathDB" id="TrichDB:TVAG_194260"/>
<dbReference type="AlphaFoldDB" id="A2ES97"/>
<proteinExistence type="predicted"/>